<dbReference type="Proteomes" id="UP000248198">
    <property type="component" value="Unassembled WGS sequence"/>
</dbReference>
<gene>
    <name evidence="3" type="ORF">B0O44_10820</name>
</gene>
<comment type="caution">
    <text evidence="3">The sequence shown here is derived from an EMBL/GenBank/DDBJ whole genome shotgun (WGS) entry which is preliminary data.</text>
</comment>
<evidence type="ECO:0000313" key="3">
    <source>
        <dbReference type="EMBL" id="PYF70594.1"/>
    </source>
</evidence>
<dbReference type="PROSITE" id="PS51257">
    <property type="entry name" value="PROKAR_LIPOPROTEIN"/>
    <property type="match status" value="1"/>
</dbReference>
<accession>A0A318UFB5</accession>
<dbReference type="RefSeq" id="WP_110833824.1">
    <property type="nucleotide sequence ID" value="NZ_QKLU01000008.1"/>
</dbReference>
<proteinExistence type="predicted"/>
<evidence type="ECO:0000313" key="4">
    <source>
        <dbReference type="Proteomes" id="UP000248198"/>
    </source>
</evidence>
<keyword evidence="1" id="KW-0732">Signal</keyword>
<evidence type="ECO:0000259" key="2">
    <source>
        <dbReference type="Pfam" id="PF13115"/>
    </source>
</evidence>
<dbReference type="InterPro" id="IPR032693">
    <property type="entry name" value="YtkA-like_dom"/>
</dbReference>
<name>A0A318UFB5_9SPHI</name>
<reference evidence="3 4" key="1">
    <citation type="submission" date="2018-06" db="EMBL/GenBank/DDBJ databases">
        <title>Genomic Encyclopedia of Archaeal and Bacterial Type Strains, Phase II (KMG-II): from individual species to whole genera.</title>
        <authorList>
            <person name="Goeker M."/>
        </authorList>
    </citation>
    <scope>NUCLEOTIDE SEQUENCE [LARGE SCALE GENOMIC DNA]</scope>
    <source>
        <strain evidence="3 4">DSM 27372</strain>
    </source>
</reference>
<protein>
    <submittedName>
        <fullName evidence="3">YtkA-like protein</fullName>
    </submittedName>
</protein>
<feature type="signal peptide" evidence="1">
    <location>
        <begin position="1"/>
        <end position="18"/>
    </location>
</feature>
<sequence>MKKLYAFAFLLVIFAACKKDGNAVPDPKEGLQKISEAYAPGISTKVELWAKNGLSTGYNQLFVILYDSVSNQAVTKAVIKILPVMNMEMNGMHMSHSTPCVQPESDLAENTLFPFAAVFTMAGNTEQNKWSFEISIKRDGQTKTGIARLGIKVGPSSPERVKMLTTAEGDKLVVAYFFPISPKIGINELEIIVYRQQNLMSFVPAEDYLLASTPEMPAMGHGSPNNVDPAYAKNGGYRGKVNFTMTGDWRINLELTRSGQKITTFFDLSF</sequence>
<dbReference type="AlphaFoldDB" id="A0A318UFB5"/>
<evidence type="ECO:0000256" key="1">
    <source>
        <dbReference type="SAM" id="SignalP"/>
    </source>
</evidence>
<dbReference type="Pfam" id="PF13115">
    <property type="entry name" value="YtkA"/>
    <property type="match status" value="1"/>
</dbReference>
<dbReference type="EMBL" id="QKLU01000008">
    <property type="protein sequence ID" value="PYF70594.1"/>
    <property type="molecule type" value="Genomic_DNA"/>
</dbReference>
<feature type="chain" id="PRO_5016237540" evidence="1">
    <location>
        <begin position="19"/>
        <end position="270"/>
    </location>
</feature>
<keyword evidence="4" id="KW-1185">Reference proteome</keyword>
<feature type="domain" description="YtkA-like" evidence="2">
    <location>
        <begin position="212"/>
        <end position="253"/>
    </location>
</feature>
<organism evidence="3 4">
    <name type="scientific">Pedobacter nutrimenti</name>
    <dbReference type="NCBI Taxonomy" id="1241337"/>
    <lineage>
        <taxon>Bacteria</taxon>
        <taxon>Pseudomonadati</taxon>
        <taxon>Bacteroidota</taxon>
        <taxon>Sphingobacteriia</taxon>
        <taxon>Sphingobacteriales</taxon>
        <taxon>Sphingobacteriaceae</taxon>
        <taxon>Pedobacter</taxon>
    </lineage>
</organism>
<dbReference type="OrthoDB" id="1065544at2"/>